<dbReference type="InterPro" id="IPR038720">
    <property type="entry name" value="YprB_RNase_H-like_dom"/>
</dbReference>
<protein>
    <recommendedName>
        <fullName evidence="1">YprB ribonuclease H-like domain-containing protein</fullName>
    </recommendedName>
</protein>
<evidence type="ECO:0000313" key="2">
    <source>
        <dbReference type="EMBL" id="VHO00531.1"/>
    </source>
</evidence>
<dbReference type="Pfam" id="PF13482">
    <property type="entry name" value="RNase_H_2"/>
    <property type="match status" value="1"/>
</dbReference>
<proteinExistence type="predicted"/>
<dbReference type="NCBIfam" id="TIGR03491">
    <property type="entry name" value="TM0106 family RecB-like putative nuclease"/>
    <property type="match status" value="1"/>
</dbReference>
<keyword evidence="3" id="KW-1185">Reference proteome</keyword>
<dbReference type="OrthoDB" id="3274988at2"/>
<reference evidence="2 3" key="1">
    <citation type="submission" date="2019-04" db="EMBL/GenBank/DDBJ databases">
        <authorList>
            <person name="Seth-Smith MB H."/>
            <person name="Seth-Smith H."/>
        </authorList>
    </citation>
    <scope>NUCLEOTIDE SEQUENCE [LARGE SCALE GENOMIC DNA]</scope>
    <source>
        <strain evidence="2">USB-603019</strain>
    </source>
</reference>
<dbReference type="AlphaFoldDB" id="A0A5E3ZWW0"/>
<gene>
    <name evidence="2" type="ORF">LC603019_00822</name>
</gene>
<dbReference type="Proteomes" id="UP000324288">
    <property type="component" value="Chromosome"/>
</dbReference>
<evidence type="ECO:0000313" key="3">
    <source>
        <dbReference type="Proteomes" id="UP000324288"/>
    </source>
</evidence>
<dbReference type="EMBL" id="LR584267">
    <property type="protein sequence ID" value="VHO00531.1"/>
    <property type="molecule type" value="Genomic_DNA"/>
</dbReference>
<feature type="domain" description="YprB ribonuclease H-like" evidence="1">
    <location>
        <begin position="483"/>
        <end position="572"/>
    </location>
</feature>
<dbReference type="RefSeq" id="WP_053961977.1">
    <property type="nucleotide sequence ID" value="NZ_CAJPTR010000063.1"/>
</dbReference>
<dbReference type="InterPro" id="IPR019993">
    <property type="entry name" value="RecB_nuclease_TM0106_put"/>
</dbReference>
<dbReference type="GeneID" id="84894793"/>
<sequence>MDSNPIAADPIAADDLFGCDHRFLLDRLGSSTPILPEPTRPIGVEHRERASRNRMEHIYLRLAEDFGAALLPTDESAAWEATQKAIAQHTPVICGAYLPDDPQTGRAGVSCILMLGADGELYTPVITVNHKTYDVRASTAPRPPHIPVENLSRPSLIPHASGLDGWDPQPRPELRLRHHTRDQLRLTHLWLLMQAHGIPSTGQGGVIDMRGQCAIVHWLEESLPNYTAQFELREELMEELDDELADEDVESLTARETLRQLPTRSRRRSECHNCGWWDTLCRRDLTVRDDVSLVVSAAQAEALAAENIHTVAQLAAPDVVQPEHWPGGSFETAVALARASLGGFAVVRKEDMVEVPRADVEIDIDMESVLDDGAYLWGALLTYTSEEAAQAMAVEGDAAVPGYRPYVTWRKLPNRSTAECFVRMWQWVSRLRRRATEEGLSCLVYCYAQAGERQWMLSNVRTFADYTAMPPEAEVRELLDGPHWVDVFRLVERQFVGVHGLGLKKVAPVAGFQWRDEEPSGEASIAWHAQAVRPGARQGSAEVKAMAQQARARILAYNEDDVRATLAVREWLSAGEWREDLPSVEDLLANPPETRHPI</sequence>
<name>A0A5E3ZWW0_9ACTN</name>
<organism evidence="2 3">
    <name type="scientific">Lawsonella clevelandensis</name>
    <dbReference type="NCBI Taxonomy" id="1528099"/>
    <lineage>
        <taxon>Bacteria</taxon>
        <taxon>Bacillati</taxon>
        <taxon>Actinomycetota</taxon>
        <taxon>Actinomycetes</taxon>
        <taxon>Mycobacteriales</taxon>
        <taxon>Lawsonellaceae</taxon>
        <taxon>Lawsonella</taxon>
    </lineage>
</organism>
<evidence type="ECO:0000259" key="1">
    <source>
        <dbReference type="Pfam" id="PF13482"/>
    </source>
</evidence>
<accession>A0A5E3ZWW0</accession>